<name>A0A392V6X9_9FABA</name>
<dbReference type="Proteomes" id="UP000265520">
    <property type="component" value="Unassembled WGS sequence"/>
</dbReference>
<evidence type="ECO:0000313" key="3">
    <source>
        <dbReference type="Proteomes" id="UP000265520"/>
    </source>
</evidence>
<accession>A0A392V6X9</accession>
<feature type="non-terminal residue" evidence="2">
    <location>
        <position position="57"/>
    </location>
</feature>
<comment type="caution">
    <text evidence="2">The sequence shown here is derived from an EMBL/GenBank/DDBJ whole genome shotgun (WGS) entry which is preliminary data.</text>
</comment>
<evidence type="ECO:0000313" key="2">
    <source>
        <dbReference type="EMBL" id="MCI84088.1"/>
    </source>
</evidence>
<sequence>MTNTGIPDDHLACSRTTLPSLFCASISCPSATPRNSGKEGSSSQSKYRPSRTKTRTS</sequence>
<evidence type="ECO:0000256" key="1">
    <source>
        <dbReference type="SAM" id="MobiDB-lite"/>
    </source>
</evidence>
<dbReference type="EMBL" id="LXQA011082576">
    <property type="protein sequence ID" value="MCI84088.1"/>
    <property type="molecule type" value="Genomic_DNA"/>
</dbReference>
<reference evidence="2 3" key="1">
    <citation type="journal article" date="2018" name="Front. Plant Sci.">
        <title>Red Clover (Trifolium pratense) and Zigzag Clover (T. medium) - A Picture of Genomic Similarities and Differences.</title>
        <authorList>
            <person name="Dluhosova J."/>
            <person name="Istvanek J."/>
            <person name="Nedelnik J."/>
            <person name="Repkova J."/>
        </authorList>
    </citation>
    <scope>NUCLEOTIDE SEQUENCE [LARGE SCALE GENOMIC DNA]</scope>
    <source>
        <strain evidence="3">cv. 10/8</strain>
        <tissue evidence="2">Leaf</tissue>
    </source>
</reference>
<feature type="region of interest" description="Disordered" evidence="1">
    <location>
        <begin position="30"/>
        <end position="57"/>
    </location>
</feature>
<feature type="compositionally biased region" description="Basic residues" evidence="1">
    <location>
        <begin position="48"/>
        <end position="57"/>
    </location>
</feature>
<protein>
    <submittedName>
        <fullName evidence="2">Uncharacterized protein</fullName>
    </submittedName>
</protein>
<keyword evidence="3" id="KW-1185">Reference proteome</keyword>
<dbReference type="AlphaFoldDB" id="A0A392V6X9"/>
<proteinExistence type="predicted"/>
<organism evidence="2 3">
    <name type="scientific">Trifolium medium</name>
    <dbReference type="NCBI Taxonomy" id="97028"/>
    <lineage>
        <taxon>Eukaryota</taxon>
        <taxon>Viridiplantae</taxon>
        <taxon>Streptophyta</taxon>
        <taxon>Embryophyta</taxon>
        <taxon>Tracheophyta</taxon>
        <taxon>Spermatophyta</taxon>
        <taxon>Magnoliopsida</taxon>
        <taxon>eudicotyledons</taxon>
        <taxon>Gunneridae</taxon>
        <taxon>Pentapetalae</taxon>
        <taxon>rosids</taxon>
        <taxon>fabids</taxon>
        <taxon>Fabales</taxon>
        <taxon>Fabaceae</taxon>
        <taxon>Papilionoideae</taxon>
        <taxon>50 kb inversion clade</taxon>
        <taxon>NPAAA clade</taxon>
        <taxon>Hologalegina</taxon>
        <taxon>IRL clade</taxon>
        <taxon>Trifolieae</taxon>
        <taxon>Trifolium</taxon>
    </lineage>
</organism>
<feature type="compositionally biased region" description="Polar residues" evidence="1">
    <location>
        <begin position="30"/>
        <end position="47"/>
    </location>
</feature>